<dbReference type="PANTHER" id="PTHR42705:SF2">
    <property type="entry name" value="BIFUNCTIONAL NON-HOMOLOGOUS END JOINING PROTEIN LIGD"/>
    <property type="match status" value="1"/>
</dbReference>
<dbReference type="NCBIfam" id="NF007210">
    <property type="entry name" value="PRK09632.1"/>
    <property type="match status" value="1"/>
</dbReference>
<dbReference type="Gene3D" id="3.90.920.10">
    <property type="entry name" value="DNA primase, PRIM domain"/>
    <property type="match status" value="1"/>
</dbReference>
<keyword evidence="8" id="KW-0547">Nucleotide-binding</keyword>
<evidence type="ECO:0000256" key="23">
    <source>
        <dbReference type="SAM" id="MobiDB-lite"/>
    </source>
</evidence>
<evidence type="ECO:0000256" key="21">
    <source>
        <dbReference type="ARBA" id="ARBA00049981"/>
    </source>
</evidence>
<evidence type="ECO:0000313" key="26">
    <source>
        <dbReference type="Proteomes" id="UP000011666"/>
    </source>
</evidence>
<keyword evidence="9" id="KW-0227">DNA damage</keyword>
<evidence type="ECO:0000259" key="24">
    <source>
        <dbReference type="PROSITE" id="PS50160"/>
    </source>
</evidence>
<comment type="cofactor">
    <cofactor evidence="1">
        <name>Mn(2+)</name>
        <dbReference type="ChEBI" id="CHEBI:29035"/>
    </cofactor>
</comment>
<protein>
    <recommendedName>
        <fullName evidence="2">DNA ligase (ATP)</fullName>
        <ecNumber evidence="2">6.5.1.1</ecNumber>
    </recommendedName>
    <alternativeName>
        <fullName evidence="19">NHEJ DNA polymerase</fullName>
    </alternativeName>
</protein>
<evidence type="ECO:0000256" key="17">
    <source>
        <dbReference type="ARBA" id="ARBA00023211"/>
    </source>
</evidence>
<dbReference type="InterPro" id="IPR014144">
    <property type="entry name" value="LigD_PE_domain"/>
</dbReference>
<evidence type="ECO:0000256" key="22">
    <source>
        <dbReference type="ARBA" id="ARBA00049990"/>
    </source>
</evidence>
<dbReference type="OrthoDB" id="9802472at2"/>
<proteinExistence type="inferred from homology"/>
<evidence type="ECO:0000256" key="20">
    <source>
        <dbReference type="ARBA" id="ARBA00034003"/>
    </source>
</evidence>
<evidence type="ECO:0000256" key="5">
    <source>
        <dbReference type="ARBA" id="ARBA00022695"/>
    </source>
</evidence>
<keyword evidence="15" id="KW-0233">DNA recombination</keyword>
<feature type="region of interest" description="Disordered" evidence="23">
    <location>
        <begin position="132"/>
        <end position="152"/>
    </location>
</feature>
<evidence type="ECO:0000256" key="1">
    <source>
        <dbReference type="ARBA" id="ARBA00001936"/>
    </source>
</evidence>
<dbReference type="EMBL" id="BANX01000005">
    <property type="protein sequence ID" value="GAC67061.1"/>
    <property type="molecule type" value="Genomic_DNA"/>
</dbReference>
<dbReference type="Pfam" id="PF04679">
    <property type="entry name" value="DNA_ligase_A_C"/>
    <property type="match status" value="1"/>
</dbReference>
<evidence type="ECO:0000256" key="13">
    <source>
        <dbReference type="ARBA" id="ARBA00022932"/>
    </source>
</evidence>
<keyword evidence="6" id="KW-0540">Nuclease</keyword>
<dbReference type="NCBIfam" id="TIGR02778">
    <property type="entry name" value="ligD_pol"/>
    <property type="match status" value="1"/>
</dbReference>
<keyword evidence="12" id="KW-0067">ATP-binding</keyword>
<dbReference type="CDD" id="cd07971">
    <property type="entry name" value="OBF_DNA_ligase_LigD"/>
    <property type="match status" value="1"/>
</dbReference>
<dbReference type="GO" id="GO:0003910">
    <property type="term" value="F:DNA ligase (ATP) activity"/>
    <property type="evidence" value="ECO:0007669"/>
    <property type="project" value="UniProtKB-EC"/>
</dbReference>
<dbReference type="GO" id="GO:0006281">
    <property type="term" value="P:DNA repair"/>
    <property type="evidence" value="ECO:0007669"/>
    <property type="project" value="UniProtKB-KW"/>
</dbReference>
<evidence type="ECO:0000256" key="4">
    <source>
        <dbReference type="ARBA" id="ARBA00022679"/>
    </source>
</evidence>
<keyword evidence="5" id="KW-0548">Nucleotidyltransferase</keyword>
<dbReference type="SUPFAM" id="SSF56091">
    <property type="entry name" value="DNA ligase/mRNA capping enzyme, catalytic domain"/>
    <property type="match status" value="1"/>
</dbReference>
<evidence type="ECO:0000256" key="15">
    <source>
        <dbReference type="ARBA" id="ARBA00023172"/>
    </source>
</evidence>
<keyword evidence="17" id="KW-0464">Manganese</keyword>
<keyword evidence="18" id="KW-0511">Multifunctional enzyme</keyword>
<dbReference type="InterPro" id="IPR052171">
    <property type="entry name" value="NHEJ_LigD"/>
</dbReference>
<evidence type="ECO:0000256" key="14">
    <source>
        <dbReference type="ARBA" id="ARBA00023125"/>
    </source>
</evidence>
<evidence type="ECO:0000313" key="25">
    <source>
        <dbReference type="EMBL" id="GAC67061.1"/>
    </source>
</evidence>
<dbReference type="Pfam" id="PF01068">
    <property type="entry name" value="DNA_ligase_A_M"/>
    <property type="match status" value="1"/>
</dbReference>
<dbReference type="Pfam" id="PF21686">
    <property type="entry name" value="LigD_Prim-Pol"/>
    <property type="match status" value="1"/>
</dbReference>
<evidence type="ECO:0000256" key="6">
    <source>
        <dbReference type="ARBA" id="ARBA00022722"/>
    </source>
</evidence>
<dbReference type="NCBIfam" id="TIGR02777">
    <property type="entry name" value="LigD_PE_dom"/>
    <property type="match status" value="1"/>
</dbReference>
<comment type="similarity">
    <text evidence="22">In the N-terminal section; belongs to the LigD polymerase family.</text>
</comment>
<keyword evidence="26" id="KW-1185">Reference proteome</keyword>
<dbReference type="STRING" id="1223545.GS4_05_02740"/>
<dbReference type="GO" id="GO:0003677">
    <property type="term" value="F:DNA binding"/>
    <property type="evidence" value="ECO:0007669"/>
    <property type="project" value="UniProtKB-KW"/>
</dbReference>
<dbReference type="Gene3D" id="3.30.470.30">
    <property type="entry name" value="DNA ligase/mRNA capping enzyme"/>
    <property type="match status" value="1"/>
</dbReference>
<keyword evidence="3 25" id="KW-0436">Ligase</keyword>
<keyword evidence="7" id="KW-0479">Metal-binding</keyword>
<comment type="similarity">
    <text evidence="21">In the C-terminal section; belongs to the ATP-dependent DNA ligase family.</text>
</comment>
<evidence type="ECO:0000256" key="10">
    <source>
        <dbReference type="ARBA" id="ARBA00022801"/>
    </source>
</evidence>
<evidence type="ECO:0000256" key="7">
    <source>
        <dbReference type="ARBA" id="ARBA00022723"/>
    </source>
</evidence>
<keyword evidence="11" id="KW-0269">Exonuclease</keyword>
<dbReference type="InterPro" id="IPR012340">
    <property type="entry name" value="NA-bd_OB-fold"/>
</dbReference>
<dbReference type="AlphaFoldDB" id="M0QFH8"/>
<dbReference type="Pfam" id="PF13298">
    <property type="entry name" value="LigD_N"/>
    <property type="match status" value="1"/>
</dbReference>
<comment type="caution">
    <text evidence="25">The sequence shown here is derived from an EMBL/GenBank/DDBJ whole genome shotgun (WGS) entry which is preliminary data.</text>
</comment>
<gene>
    <name evidence="25" type="primary">ligD</name>
    <name evidence="25" type="ORF">GS4_05_02740</name>
</gene>
<comment type="catalytic activity">
    <reaction evidence="20">
        <text>ATP + (deoxyribonucleotide)n-3'-hydroxyl + 5'-phospho-(deoxyribonucleotide)m = (deoxyribonucleotide)n+m + AMP + diphosphate.</text>
        <dbReference type="EC" id="6.5.1.1"/>
    </reaction>
</comment>
<dbReference type="GO" id="GO:0003887">
    <property type="term" value="F:DNA-directed DNA polymerase activity"/>
    <property type="evidence" value="ECO:0007669"/>
    <property type="project" value="UniProtKB-KW"/>
</dbReference>
<keyword evidence="10" id="KW-0378">Hydrolase</keyword>
<dbReference type="GO" id="GO:0006310">
    <property type="term" value="P:DNA recombination"/>
    <property type="evidence" value="ECO:0007669"/>
    <property type="project" value="UniProtKB-KW"/>
</dbReference>
<evidence type="ECO:0000256" key="18">
    <source>
        <dbReference type="ARBA" id="ARBA00023268"/>
    </source>
</evidence>
<dbReference type="InterPro" id="IPR014146">
    <property type="entry name" value="LigD_ligase_dom"/>
</dbReference>
<evidence type="ECO:0000256" key="8">
    <source>
        <dbReference type="ARBA" id="ARBA00022741"/>
    </source>
</evidence>
<dbReference type="InterPro" id="IPR012309">
    <property type="entry name" value="DNA_ligase_ATP-dep_C"/>
</dbReference>
<reference evidence="25 26" key="1">
    <citation type="submission" date="2013-01" db="EMBL/GenBank/DDBJ databases">
        <title>Whole genome shotgun sequence of Gordonia soli NBRC 108243.</title>
        <authorList>
            <person name="Isaki-Nakamura S."/>
            <person name="Hosoyama A."/>
            <person name="Tsuchikane K."/>
            <person name="Ando Y."/>
            <person name="Baba S."/>
            <person name="Ohji S."/>
            <person name="Hamada M."/>
            <person name="Tamura T."/>
            <person name="Yamazoe A."/>
            <person name="Yamazaki S."/>
            <person name="Fujita N."/>
        </authorList>
    </citation>
    <scope>NUCLEOTIDE SEQUENCE [LARGE SCALE GENOMIC DNA]</scope>
    <source>
        <strain evidence="25 26">NBRC 108243</strain>
    </source>
</reference>
<dbReference type="eggNOG" id="COG3285">
    <property type="taxonomic scope" value="Bacteria"/>
</dbReference>
<keyword evidence="4" id="KW-0808">Transferase</keyword>
<accession>M0QFH8</accession>
<evidence type="ECO:0000256" key="9">
    <source>
        <dbReference type="ARBA" id="ARBA00022763"/>
    </source>
</evidence>
<dbReference type="EC" id="6.5.1.1" evidence="2"/>
<dbReference type="CDD" id="cd07906">
    <property type="entry name" value="Adenylation_DNA_ligase_LigD_LigC"/>
    <property type="match status" value="1"/>
</dbReference>
<dbReference type="PANTHER" id="PTHR42705">
    <property type="entry name" value="BIFUNCTIONAL NON-HOMOLOGOUS END JOINING PROTEIN LIGD"/>
    <property type="match status" value="1"/>
</dbReference>
<dbReference type="GO" id="GO:0004527">
    <property type="term" value="F:exonuclease activity"/>
    <property type="evidence" value="ECO:0007669"/>
    <property type="project" value="UniProtKB-KW"/>
</dbReference>
<dbReference type="eggNOG" id="COG1793">
    <property type="taxonomic scope" value="Bacteria"/>
</dbReference>
<dbReference type="InterPro" id="IPR012310">
    <property type="entry name" value="DNA_ligase_ATP-dep_cent"/>
</dbReference>
<keyword evidence="16" id="KW-0234">DNA repair</keyword>
<feature type="compositionally biased region" description="Basic and acidic residues" evidence="23">
    <location>
        <begin position="379"/>
        <end position="390"/>
    </location>
</feature>
<sequence>MGGGDSLEVDGHRISITNLSKVLYPASGTRKFEVIDYYSRIADTMLPHLAGRLITRKRWPNGIESTPFFEKDLPDSSPAWIARYGIEHTSRVITYPLARSRADLVWMAQMAALELHTPQWRVPVQDATDGDDAVPIADDGADEQRTDQKTGRWRGQANRLVLDLDPGPGVPLHRCAEVALMIRDMLAAAGLESWPVTSGGKGLHVYARFPRPVSPDSARTVARQIATTLAKAHPDEITASMSKSVRDQRVFIDWSQNSGSKTTLSPYSLRGREQPWVAAPRSWDELADPDIEQLLFTEVLERVDADGDLLDGLDDPYDDPLDTDDGHEVNTEPALVAEAEEKSDQTGVEVIASPSRAVVDLHEYRRKRDSSKTPEPFGDEQHRRRSRGDVDDSDGGGTRDGSAPGTPIFVIQEHHARRLHYDFRLERDGVLVSWAVPKNLPDDPAQNRLAVQTEDHPMDYAEFAGDIPAGEYGGGHVEIWDRGTYETEKWRDKEIIVRLHGERIQGRYALIRTGDKNWLAHLMSDEPRPILPDSLKDPRPMLATDDTIDNLDGRDWAFEGKWDGYRILLRYIGGDFRLTSRSGIDMTADFPELRSVADELGLLDVVLDGEVVAVDSTGRTNFTLLAARNHADEDYALKLLLFDILYLNGSSLIRTPWAQRRELLDELAPAFRDSDYAEIPPLLDGPGRRAVEQSTERNLEGVVAKRRSSTYQQGRRSANWRKHKNWSDIEVVIGGYRPGRGNRSSTIGSLLLGLPEETGLRYVGRVGTGFTDAQLRALAEELEPLVIRTCPFLDKLDRPVASSAVWVLPKLVGEVRFMDWTTTGHLRHPSWRGIRRDKLPGDL</sequence>
<dbReference type="GO" id="GO:0005524">
    <property type="term" value="F:ATP binding"/>
    <property type="evidence" value="ECO:0007669"/>
    <property type="project" value="UniProtKB-KW"/>
</dbReference>
<dbReference type="NCBIfam" id="TIGR02779">
    <property type="entry name" value="NHEJ_ligase_lig"/>
    <property type="match status" value="1"/>
</dbReference>
<feature type="domain" description="ATP-dependent DNA ligase family profile" evidence="24">
    <location>
        <begin position="630"/>
        <end position="756"/>
    </location>
</feature>
<evidence type="ECO:0000256" key="3">
    <source>
        <dbReference type="ARBA" id="ARBA00022598"/>
    </source>
</evidence>
<feature type="compositionally biased region" description="Acidic residues" evidence="23">
    <location>
        <begin position="308"/>
        <end position="323"/>
    </location>
</feature>
<evidence type="ECO:0000256" key="11">
    <source>
        <dbReference type="ARBA" id="ARBA00022839"/>
    </source>
</evidence>
<evidence type="ECO:0000256" key="2">
    <source>
        <dbReference type="ARBA" id="ARBA00012727"/>
    </source>
</evidence>
<evidence type="ECO:0000256" key="12">
    <source>
        <dbReference type="ARBA" id="ARBA00022840"/>
    </source>
</evidence>
<name>M0QFH8_9ACTN</name>
<dbReference type="SUPFAM" id="SSF50249">
    <property type="entry name" value="Nucleic acid-binding proteins"/>
    <property type="match status" value="1"/>
</dbReference>
<dbReference type="GO" id="GO:0046872">
    <property type="term" value="F:metal ion binding"/>
    <property type="evidence" value="ECO:0007669"/>
    <property type="project" value="UniProtKB-KW"/>
</dbReference>
<feature type="region of interest" description="Disordered" evidence="23">
    <location>
        <begin position="362"/>
        <end position="407"/>
    </location>
</feature>
<dbReference type="RefSeq" id="WP_007617832.1">
    <property type="nucleotide sequence ID" value="NZ_BANX01000005.1"/>
</dbReference>
<evidence type="ECO:0000256" key="16">
    <source>
        <dbReference type="ARBA" id="ARBA00023204"/>
    </source>
</evidence>
<evidence type="ECO:0000256" key="19">
    <source>
        <dbReference type="ARBA" id="ARBA00029943"/>
    </source>
</evidence>
<dbReference type="Gene3D" id="3.30.1490.70">
    <property type="match status" value="1"/>
</dbReference>
<dbReference type="Proteomes" id="UP000011666">
    <property type="component" value="Unassembled WGS sequence"/>
</dbReference>
<dbReference type="InterPro" id="IPR014145">
    <property type="entry name" value="LigD_pol_dom"/>
</dbReference>
<keyword evidence="13" id="KW-0239">DNA-directed DNA polymerase</keyword>
<keyword evidence="14" id="KW-0238">DNA-binding</keyword>
<feature type="region of interest" description="Disordered" evidence="23">
    <location>
        <begin position="308"/>
        <end position="328"/>
    </location>
</feature>
<dbReference type="Gene3D" id="2.40.50.140">
    <property type="entry name" value="Nucleic acid-binding proteins"/>
    <property type="match status" value="1"/>
</dbReference>
<organism evidence="25 26">
    <name type="scientific">Gordonia soli NBRC 108243</name>
    <dbReference type="NCBI Taxonomy" id="1223545"/>
    <lineage>
        <taxon>Bacteria</taxon>
        <taxon>Bacillati</taxon>
        <taxon>Actinomycetota</taxon>
        <taxon>Actinomycetes</taxon>
        <taxon>Mycobacteriales</taxon>
        <taxon>Gordoniaceae</taxon>
        <taxon>Gordonia</taxon>
    </lineage>
</organism>
<dbReference type="PROSITE" id="PS50160">
    <property type="entry name" value="DNA_LIGASE_A3"/>
    <property type="match status" value="1"/>
</dbReference>